<evidence type="ECO:0000256" key="6">
    <source>
        <dbReference type="PIRSR" id="PIRSR000097-3"/>
    </source>
</evidence>
<dbReference type="PANTHER" id="PTHR43827:SF3">
    <property type="entry name" value="NADP-DEPENDENT OXIDOREDUCTASE DOMAIN-CONTAINING PROTEIN"/>
    <property type="match status" value="1"/>
</dbReference>
<dbReference type="PIRSF" id="PIRSF000097">
    <property type="entry name" value="AKR"/>
    <property type="match status" value="1"/>
</dbReference>
<evidence type="ECO:0000256" key="3">
    <source>
        <dbReference type="ARBA" id="ARBA00023002"/>
    </source>
</evidence>
<dbReference type="InterPro" id="IPR023210">
    <property type="entry name" value="NADP_OxRdtase_dom"/>
</dbReference>
<dbReference type="PRINTS" id="PR00069">
    <property type="entry name" value="ALDKETRDTASE"/>
</dbReference>
<dbReference type="InterPro" id="IPR020471">
    <property type="entry name" value="AKR"/>
</dbReference>
<evidence type="ECO:0000256" key="4">
    <source>
        <dbReference type="PIRSR" id="PIRSR000097-1"/>
    </source>
</evidence>
<feature type="binding site" evidence="5">
    <location>
        <position position="113"/>
    </location>
    <ligand>
        <name>substrate</name>
    </ligand>
</feature>
<dbReference type="PROSITE" id="PS00798">
    <property type="entry name" value="ALDOKETO_REDUCTASE_1"/>
    <property type="match status" value="1"/>
</dbReference>
<organism evidence="8 9">
    <name type="scientific">Limosilactobacillus mucosae</name>
    <name type="common">Lactobacillus mucosae</name>
    <dbReference type="NCBI Taxonomy" id="97478"/>
    <lineage>
        <taxon>Bacteria</taxon>
        <taxon>Bacillati</taxon>
        <taxon>Bacillota</taxon>
        <taxon>Bacilli</taxon>
        <taxon>Lactobacillales</taxon>
        <taxon>Lactobacillaceae</taxon>
        <taxon>Limosilactobacillus</taxon>
    </lineage>
</organism>
<dbReference type="PROSITE" id="PS00062">
    <property type="entry name" value="ALDOKETO_REDUCTASE_2"/>
    <property type="match status" value="1"/>
</dbReference>
<dbReference type="EMBL" id="JROC01000038">
    <property type="protein sequence ID" value="KGL66101.1"/>
    <property type="molecule type" value="Genomic_DNA"/>
</dbReference>
<dbReference type="PANTHER" id="PTHR43827">
    <property type="entry name" value="2,5-DIKETO-D-GLUCONIC ACID REDUCTASE"/>
    <property type="match status" value="1"/>
</dbReference>
<reference evidence="8 9" key="1">
    <citation type="submission" date="2014-09" db="EMBL/GenBank/DDBJ databases">
        <title>Lactobacillus mucosae CRL573 Genome Sequencing.</title>
        <authorList>
            <person name="Bleckwedel J."/>
            <person name="Teran L.C."/>
            <person name="Bonacina J."/>
            <person name="Saavedra L."/>
            <person name="Mozzi F.B."/>
            <person name="Raya R.R."/>
        </authorList>
    </citation>
    <scope>NUCLEOTIDE SEQUENCE [LARGE SCALE GENOMIC DNA]</scope>
    <source>
        <strain evidence="8 9">CRL573</strain>
    </source>
</reference>
<comment type="similarity">
    <text evidence="1">Belongs to the aldo/keto reductase family.</text>
</comment>
<keyword evidence="3" id="KW-0560">Oxidoreductase</keyword>
<comment type="caution">
    <text evidence="8">The sequence shown here is derived from an EMBL/GenBank/DDBJ whole genome shotgun (WGS) entry which is preliminary data.</text>
</comment>
<dbReference type="PROSITE" id="PS00063">
    <property type="entry name" value="ALDOKETO_REDUCTASE_3"/>
    <property type="match status" value="1"/>
</dbReference>
<dbReference type="SUPFAM" id="SSF51430">
    <property type="entry name" value="NAD(P)-linked oxidoreductase"/>
    <property type="match status" value="1"/>
</dbReference>
<dbReference type="AlphaFoldDB" id="A0A099Y9P7"/>
<dbReference type="InterPro" id="IPR018170">
    <property type="entry name" value="Aldo/ket_reductase_CS"/>
</dbReference>
<dbReference type="GO" id="GO:0016616">
    <property type="term" value="F:oxidoreductase activity, acting on the CH-OH group of donors, NAD or NADP as acceptor"/>
    <property type="evidence" value="ECO:0007669"/>
    <property type="project" value="UniProtKB-ARBA"/>
</dbReference>
<dbReference type="FunFam" id="3.20.20.100:FF:000015">
    <property type="entry name" value="Oxidoreductase, aldo/keto reductase family"/>
    <property type="match status" value="1"/>
</dbReference>
<evidence type="ECO:0000313" key="9">
    <source>
        <dbReference type="Proteomes" id="UP000030001"/>
    </source>
</evidence>
<keyword evidence="2" id="KW-0521">NADP</keyword>
<evidence type="ECO:0000313" key="8">
    <source>
        <dbReference type="EMBL" id="KGL66101.1"/>
    </source>
</evidence>
<name>A0A099Y9P7_LIMMU</name>
<dbReference type="InterPro" id="IPR036812">
    <property type="entry name" value="NAD(P)_OxRdtase_dom_sf"/>
</dbReference>
<evidence type="ECO:0000259" key="7">
    <source>
        <dbReference type="Pfam" id="PF00248"/>
    </source>
</evidence>
<feature type="site" description="Lowers pKa of active site Tyr" evidence="6">
    <location>
        <position position="80"/>
    </location>
</feature>
<dbReference type="Pfam" id="PF00248">
    <property type="entry name" value="Aldo_ket_red"/>
    <property type="match status" value="1"/>
</dbReference>
<feature type="domain" description="NADP-dependent oxidoreductase" evidence="7">
    <location>
        <begin position="28"/>
        <end position="263"/>
    </location>
</feature>
<evidence type="ECO:0000256" key="1">
    <source>
        <dbReference type="ARBA" id="ARBA00007905"/>
    </source>
</evidence>
<gene>
    <name evidence="8" type="ORF">LX03_10765</name>
</gene>
<evidence type="ECO:0000256" key="5">
    <source>
        <dbReference type="PIRSR" id="PIRSR000097-2"/>
    </source>
</evidence>
<accession>A0A099Y9P7</accession>
<dbReference type="Proteomes" id="UP000030001">
    <property type="component" value="Unassembled WGS sequence"/>
</dbReference>
<protein>
    <submittedName>
        <fullName evidence="8">Glyoxal reductase</fullName>
    </submittedName>
</protein>
<proteinExistence type="inferred from homology"/>
<feature type="active site" description="Proton donor" evidence="4">
    <location>
        <position position="55"/>
    </location>
</feature>
<evidence type="ECO:0000256" key="2">
    <source>
        <dbReference type="ARBA" id="ARBA00022857"/>
    </source>
</evidence>
<dbReference type="Gene3D" id="3.20.20.100">
    <property type="entry name" value="NADP-dependent oxidoreductase domain"/>
    <property type="match status" value="1"/>
</dbReference>
<sequence>MATQISNQFLTLADGNRMPQEGFGLYKITDEKEAVNAIKWAYEAGYRLFDTAQMYENEEFVGEGLRQLSAPRESYFVTTKVSEANQGYDQTKQSVVSSLKKLGLDYVDLLLIHWPVHQHFFETWRAFEDLKAEGLVRSIGVSNYGMVHLEYLATKAREMPVLDQLEVHPWLTEKPMLKFNAEHNIITQAWSPLGRGKRLDDPVLLKLAAAHGKTPAQIILRWHLQNGIAIIPKSVHQDRIKANADIFDFELSPAEMQQIDGLNTNHLISKEPEMVYEFGYQYPY</sequence>
<dbReference type="CDD" id="cd19071">
    <property type="entry name" value="AKR_AKR1-5-like"/>
    <property type="match status" value="1"/>
</dbReference>